<protein>
    <submittedName>
        <fullName evidence="2">Uncharacterized protein</fullName>
    </submittedName>
</protein>
<dbReference type="EMBL" id="CYRY02044848">
    <property type="protein sequence ID" value="VCX40019.1"/>
    <property type="molecule type" value="Genomic_DNA"/>
</dbReference>
<reference evidence="2 3" key="1">
    <citation type="submission" date="2018-10" db="EMBL/GenBank/DDBJ databases">
        <authorList>
            <person name="Ekblom R."/>
            <person name="Jareborg N."/>
        </authorList>
    </citation>
    <scope>NUCLEOTIDE SEQUENCE [LARGE SCALE GENOMIC DNA]</scope>
    <source>
        <tissue evidence="2">Muscle</tissue>
    </source>
</reference>
<feature type="compositionally biased region" description="Basic and acidic residues" evidence="1">
    <location>
        <begin position="111"/>
        <end position="121"/>
    </location>
</feature>
<keyword evidence="3" id="KW-1185">Reference proteome</keyword>
<proteinExistence type="predicted"/>
<gene>
    <name evidence="2" type="ORF">BN2614_LOCUS1</name>
</gene>
<evidence type="ECO:0000313" key="3">
    <source>
        <dbReference type="Proteomes" id="UP000269945"/>
    </source>
</evidence>
<name>A0A9X9Q8Y9_GULGU</name>
<dbReference type="Proteomes" id="UP000269945">
    <property type="component" value="Unassembled WGS sequence"/>
</dbReference>
<feature type="non-terminal residue" evidence="2">
    <location>
        <position position="1"/>
    </location>
</feature>
<evidence type="ECO:0000256" key="1">
    <source>
        <dbReference type="SAM" id="MobiDB-lite"/>
    </source>
</evidence>
<comment type="caution">
    <text evidence="2">The sequence shown here is derived from an EMBL/GenBank/DDBJ whole genome shotgun (WGS) entry which is preliminary data.</text>
</comment>
<feature type="region of interest" description="Disordered" evidence="1">
    <location>
        <begin position="1"/>
        <end position="53"/>
    </location>
</feature>
<accession>A0A9X9Q8Y9</accession>
<dbReference type="AlphaFoldDB" id="A0A9X9Q8Y9"/>
<feature type="region of interest" description="Disordered" evidence="1">
    <location>
        <begin position="110"/>
        <end position="132"/>
    </location>
</feature>
<sequence>SPSSGKCTSHLGAARIGSGGGRPGSPVLAGELRAPPQKANTQPPKDPETAVLGTHLGGRDARVHTNPHPPVRTAATQALAGQRSCPGPSAVAPPGTTPWRTVNILWSDMGPEMREHPDTKAAHRVPPGARVPRVVRAGGVTAPRVGGSLQGDKAAWELDTRADGARF</sequence>
<organism evidence="2 3">
    <name type="scientific">Gulo gulo</name>
    <name type="common">Wolverine</name>
    <name type="synonym">Gluton</name>
    <dbReference type="NCBI Taxonomy" id="48420"/>
    <lineage>
        <taxon>Eukaryota</taxon>
        <taxon>Metazoa</taxon>
        <taxon>Chordata</taxon>
        <taxon>Craniata</taxon>
        <taxon>Vertebrata</taxon>
        <taxon>Euteleostomi</taxon>
        <taxon>Mammalia</taxon>
        <taxon>Eutheria</taxon>
        <taxon>Laurasiatheria</taxon>
        <taxon>Carnivora</taxon>
        <taxon>Caniformia</taxon>
        <taxon>Musteloidea</taxon>
        <taxon>Mustelidae</taxon>
        <taxon>Guloninae</taxon>
        <taxon>Gulo</taxon>
    </lineage>
</organism>
<evidence type="ECO:0000313" key="2">
    <source>
        <dbReference type="EMBL" id="VCX40019.1"/>
    </source>
</evidence>